<feature type="DNA-binding region" description="H-T-H motif" evidence="4">
    <location>
        <begin position="29"/>
        <end position="48"/>
    </location>
</feature>
<dbReference type="EMBL" id="JARYZI010000009">
    <property type="protein sequence ID" value="MDH8679059.1"/>
    <property type="molecule type" value="Genomic_DNA"/>
</dbReference>
<dbReference type="RefSeq" id="WP_281094956.1">
    <property type="nucleotide sequence ID" value="NZ_JARYZI010000009.1"/>
</dbReference>
<keyword evidence="2 4" id="KW-0238">DNA-binding</keyword>
<dbReference type="PRINTS" id="PR00455">
    <property type="entry name" value="HTHTETR"/>
</dbReference>
<dbReference type="PROSITE" id="PS50977">
    <property type="entry name" value="HTH_TETR_2"/>
    <property type="match status" value="1"/>
</dbReference>
<comment type="caution">
    <text evidence="6">The sequence shown here is derived from an EMBL/GenBank/DDBJ whole genome shotgun (WGS) entry which is preliminary data.</text>
</comment>
<evidence type="ECO:0000256" key="2">
    <source>
        <dbReference type="ARBA" id="ARBA00023125"/>
    </source>
</evidence>
<dbReference type="InterPro" id="IPR001647">
    <property type="entry name" value="HTH_TetR"/>
</dbReference>
<dbReference type="PANTHER" id="PTHR47506">
    <property type="entry name" value="TRANSCRIPTIONAL REGULATORY PROTEIN"/>
    <property type="match status" value="1"/>
</dbReference>
<evidence type="ECO:0000256" key="4">
    <source>
        <dbReference type="PROSITE-ProRule" id="PRU00335"/>
    </source>
</evidence>
<keyword evidence="7" id="KW-1185">Reference proteome</keyword>
<feature type="domain" description="HTH tetR-type" evidence="5">
    <location>
        <begin position="6"/>
        <end position="66"/>
    </location>
</feature>
<keyword evidence="1" id="KW-0805">Transcription regulation</keyword>
<evidence type="ECO:0000256" key="3">
    <source>
        <dbReference type="ARBA" id="ARBA00023163"/>
    </source>
</evidence>
<dbReference type="SUPFAM" id="SSF48498">
    <property type="entry name" value="Tetracyclin repressor-like, C-terminal domain"/>
    <property type="match status" value="1"/>
</dbReference>
<sequence length="189" mass="21905">MITKGDKTRQFIIENAINLFSEKGYTAATMKDVCDRCQMSRGGVYRHFSSTKEIFIEMLDADLEMNRSVVVENIEKKVPAERIIDAYFRKEVEDIFSDKNGLYFAIHEFAFAEPDQRESLNQRIRDSVNILKMILEHGQETKVFKTFDIEVVATHIIYFMDSLKTSSSILAMSKDMLTLQINLLKELII</sequence>
<dbReference type="InterPro" id="IPR036271">
    <property type="entry name" value="Tet_transcr_reg_TetR-rel_C_sf"/>
</dbReference>
<evidence type="ECO:0000313" key="6">
    <source>
        <dbReference type="EMBL" id="MDH8679059.1"/>
    </source>
</evidence>
<dbReference type="Proteomes" id="UP001158045">
    <property type="component" value="Unassembled WGS sequence"/>
</dbReference>
<dbReference type="PANTHER" id="PTHR47506:SF6">
    <property type="entry name" value="HTH-TYPE TRANSCRIPTIONAL REPRESSOR NEMR"/>
    <property type="match status" value="1"/>
</dbReference>
<name>A0ABT6NF66_9FIRM</name>
<dbReference type="Pfam" id="PF00440">
    <property type="entry name" value="TetR_N"/>
    <property type="match status" value="1"/>
</dbReference>
<proteinExistence type="predicted"/>
<accession>A0ABT6NF66</accession>
<dbReference type="Gene3D" id="1.10.10.60">
    <property type="entry name" value="Homeodomain-like"/>
    <property type="match status" value="1"/>
</dbReference>
<evidence type="ECO:0000259" key="5">
    <source>
        <dbReference type="PROSITE" id="PS50977"/>
    </source>
</evidence>
<reference evidence="6 7" key="1">
    <citation type="submission" date="2023-04" db="EMBL/GenBank/DDBJ databases">
        <title>Fusibacter bizertensis strain WBS, isolated from littoral bottom sediments of the Arctic seas - biochemical and genomic analysis.</title>
        <authorList>
            <person name="Brioukhanov A.L."/>
        </authorList>
    </citation>
    <scope>NUCLEOTIDE SEQUENCE [LARGE SCALE GENOMIC DNA]</scope>
    <source>
        <strain evidence="6 7">WBS</strain>
    </source>
</reference>
<protein>
    <submittedName>
        <fullName evidence="6">TetR/AcrR family transcriptional regulator</fullName>
    </submittedName>
</protein>
<evidence type="ECO:0000313" key="7">
    <source>
        <dbReference type="Proteomes" id="UP001158045"/>
    </source>
</evidence>
<dbReference type="InterPro" id="IPR009057">
    <property type="entry name" value="Homeodomain-like_sf"/>
</dbReference>
<evidence type="ECO:0000256" key="1">
    <source>
        <dbReference type="ARBA" id="ARBA00023015"/>
    </source>
</evidence>
<dbReference type="SUPFAM" id="SSF46689">
    <property type="entry name" value="Homeodomain-like"/>
    <property type="match status" value="1"/>
</dbReference>
<organism evidence="6 7">
    <name type="scientific">Fusibacter bizertensis</name>
    <dbReference type="NCBI Taxonomy" id="1488331"/>
    <lineage>
        <taxon>Bacteria</taxon>
        <taxon>Bacillati</taxon>
        <taxon>Bacillota</taxon>
        <taxon>Clostridia</taxon>
        <taxon>Eubacteriales</taxon>
        <taxon>Eubacteriales Family XII. Incertae Sedis</taxon>
        <taxon>Fusibacter</taxon>
    </lineage>
</organism>
<dbReference type="Gene3D" id="1.10.357.10">
    <property type="entry name" value="Tetracycline Repressor, domain 2"/>
    <property type="match status" value="1"/>
</dbReference>
<gene>
    <name evidence="6" type="ORF">QE109_12940</name>
</gene>
<keyword evidence="3" id="KW-0804">Transcription</keyword>